<evidence type="ECO:0000256" key="2">
    <source>
        <dbReference type="ARBA" id="ARBA00004383"/>
    </source>
</evidence>
<keyword evidence="12" id="KW-0143">Chaperone</keyword>
<dbReference type="EMBL" id="FTOH01000010">
    <property type="protein sequence ID" value="SIT11543.1"/>
    <property type="molecule type" value="Genomic_DNA"/>
</dbReference>
<evidence type="ECO:0000256" key="9">
    <source>
        <dbReference type="ARBA" id="ARBA00022989"/>
    </source>
</evidence>
<keyword evidence="9" id="KW-1133">Transmembrane helix</keyword>
<evidence type="ECO:0000256" key="12">
    <source>
        <dbReference type="ARBA" id="ARBA00023186"/>
    </source>
</evidence>
<evidence type="ECO:0000256" key="1">
    <source>
        <dbReference type="ARBA" id="ARBA00003280"/>
    </source>
</evidence>
<dbReference type="AlphaFoldDB" id="A0A1N7PLL4"/>
<keyword evidence="7" id="KW-0812">Transmembrane</keyword>
<comment type="function">
    <text evidence="1">May be involved in the folding of the extracellular lipase during its passage through the periplasm.</text>
</comment>
<evidence type="ECO:0000313" key="16">
    <source>
        <dbReference type="EMBL" id="SIT11543.1"/>
    </source>
</evidence>
<evidence type="ECO:0000256" key="7">
    <source>
        <dbReference type="ARBA" id="ARBA00022692"/>
    </source>
</evidence>
<sequence length="316" mass="35835">MKTSIVVVVLLLSATVAGFYWLPQGDLVISPSDPFSSQPDDYRGPIAATPMHARIHQSATFRGASPDGRLQVLNGALLINRDLKRWMDFYLSSVGEFSIEEITEFMEAEMRTLPAPADQQALDLLNKYLAYLDDISRYDEVSGRKINGADLAGLTARMEWLEDLRRVYFAEATIAAFFGDDEALDRYSLERMHLAQSGDTEAMQQLEKELPLHLRVAREKARAIETSQSLRESIDDPEALWQARKEQFGEAAADRLAILDAERQQWQIRLADYRAFLERNADRENIEALAEAYRIENFSSLEQKRLDAALQANSDL</sequence>
<dbReference type="InterPro" id="IPR004961">
    <property type="entry name" value="Lipase_chaperone"/>
</dbReference>
<keyword evidence="10" id="KW-0443">Lipid metabolism</keyword>
<dbReference type="Pfam" id="PF03280">
    <property type="entry name" value="Lipase_chap"/>
    <property type="match status" value="1"/>
</dbReference>
<evidence type="ECO:0000256" key="13">
    <source>
        <dbReference type="ARBA" id="ARBA00030948"/>
    </source>
</evidence>
<dbReference type="OrthoDB" id="7025807at2"/>
<dbReference type="RefSeq" id="WP_076517362.1">
    <property type="nucleotide sequence ID" value="NZ_FTOH01000010.1"/>
</dbReference>
<accession>A0A1N7PLL4</accession>
<dbReference type="GO" id="GO:0051082">
    <property type="term" value="F:unfolded protein binding"/>
    <property type="evidence" value="ECO:0007669"/>
    <property type="project" value="InterPro"/>
</dbReference>
<comment type="subcellular location">
    <subcellularLocation>
        <location evidence="2">Cell inner membrane</location>
        <topology evidence="2">Single-pass membrane protein</topology>
        <orientation evidence="2">Periplasmic side</orientation>
    </subcellularLocation>
</comment>
<evidence type="ECO:0000256" key="4">
    <source>
        <dbReference type="ARBA" id="ARBA00019692"/>
    </source>
</evidence>
<proteinExistence type="inferred from homology"/>
<keyword evidence="5" id="KW-1003">Cell membrane</keyword>
<dbReference type="GO" id="GO:0005886">
    <property type="term" value="C:plasma membrane"/>
    <property type="evidence" value="ECO:0007669"/>
    <property type="project" value="UniProtKB-SubCell"/>
</dbReference>
<evidence type="ECO:0000313" key="17">
    <source>
        <dbReference type="Proteomes" id="UP000185639"/>
    </source>
</evidence>
<dbReference type="STRING" id="484498.SAMN05421686_11076"/>
<evidence type="ECO:0000256" key="8">
    <source>
        <dbReference type="ARBA" id="ARBA00022963"/>
    </source>
</evidence>
<evidence type="ECO:0000256" key="5">
    <source>
        <dbReference type="ARBA" id="ARBA00022475"/>
    </source>
</evidence>
<organism evidence="16 17">
    <name type="scientific">Thalassolituus maritimus</name>
    <dbReference type="NCBI Taxonomy" id="484498"/>
    <lineage>
        <taxon>Bacteria</taxon>
        <taxon>Pseudomonadati</taxon>
        <taxon>Pseudomonadota</taxon>
        <taxon>Gammaproteobacteria</taxon>
        <taxon>Oceanospirillales</taxon>
        <taxon>Oceanospirillaceae</taxon>
        <taxon>Thalassolituus</taxon>
    </lineage>
</organism>
<reference evidence="17" key="1">
    <citation type="submission" date="2017-01" db="EMBL/GenBank/DDBJ databases">
        <authorList>
            <person name="Varghese N."/>
            <person name="Submissions S."/>
        </authorList>
    </citation>
    <scope>NUCLEOTIDE SEQUENCE [LARGE SCALE GENOMIC DNA]</scope>
    <source>
        <strain evidence="17">DSM 24913</strain>
    </source>
</reference>
<dbReference type="Proteomes" id="UP000185639">
    <property type="component" value="Unassembled WGS sequence"/>
</dbReference>
<evidence type="ECO:0000256" key="14">
    <source>
        <dbReference type="ARBA" id="ARBA00031542"/>
    </source>
</evidence>
<comment type="similarity">
    <text evidence="3">Belongs to the lipase chaperone family.</text>
</comment>
<dbReference type="GO" id="GO:0006457">
    <property type="term" value="P:protein folding"/>
    <property type="evidence" value="ECO:0007669"/>
    <property type="project" value="InterPro"/>
</dbReference>
<evidence type="ECO:0000256" key="15">
    <source>
        <dbReference type="ARBA" id="ARBA00033028"/>
    </source>
</evidence>
<gene>
    <name evidence="16" type="ORF">SAMN05421686_11076</name>
</gene>
<protein>
    <recommendedName>
        <fullName evidence="4">Lipase chaperone</fullName>
    </recommendedName>
    <alternativeName>
        <fullName evidence="15">Lipase foldase</fullName>
    </alternativeName>
    <alternativeName>
        <fullName evidence="13">Lipase helper protein</fullName>
    </alternativeName>
    <alternativeName>
        <fullName evidence="14">Lipase modulator</fullName>
    </alternativeName>
</protein>
<dbReference type="SUPFAM" id="SSF158855">
    <property type="entry name" value="Lipase chaperone-like"/>
    <property type="match status" value="1"/>
</dbReference>
<keyword evidence="11" id="KW-0472">Membrane</keyword>
<evidence type="ECO:0000256" key="11">
    <source>
        <dbReference type="ARBA" id="ARBA00023136"/>
    </source>
</evidence>
<name>A0A1N7PLL4_9GAMM</name>
<evidence type="ECO:0000256" key="6">
    <source>
        <dbReference type="ARBA" id="ARBA00022519"/>
    </source>
</evidence>
<evidence type="ECO:0000256" key="3">
    <source>
        <dbReference type="ARBA" id="ARBA00010358"/>
    </source>
</evidence>
<keyword evidence="8" id="KW-0442">Lipid degradation</keyword>
<dbReference type="GO" id="GO:0016042">
    <property type="term" value="P:lipid catabolic process"/>
    <property type="evidence" value="ECO:0007669"/>
    <property type="project" value="UniProtKB-KW"/>
</dbReference>
<keyword evidence="6" id="KW-0997">Cell inner membrane</keyword>
<evidence type="ECO:0000256" key="10">
    <source>
        <dbReference type="ARBA" id="ARBA00023098"/>
    </source>
</evidence>
<keyword evidence="17" id="KW-1185">Reference proteome</keyword>